<feature type="region of interest" description="Disordered" evidence="1">
    <location>
        <begin position="214"/>
        <end position="247"/>
    </location>
</feature>
<evidence type="ECO:0000313" key="2">
    <source>
        <dbReference type="EMBL" id="EEY21790.1"/>
    </source>
</evidence>
<dbReference type="RefSeq" id="XP_003001641.1">
    <property type="nucleotide sequence ID" value="XM_003001595.1"/>
</dbReference>
<organism evidence="3">
    <name type="scientific">Verticillium alfalfae (strain VaMs.102 / ATCC MYA-4576 / FGSC 10136)</name>
    <name type="common">Verticillium wilt of alfalfa</name>
    <name type="synonym">Verticillium albo-atrum</name>
    <dbReference type="NCBI Taxonomy" id="526221"/>
    <lineage>
        <taxon>Eukaryota</taxon>
        <taxon>Fungi</taxon>
        <taxon>Dikarya</taxon>
        <taxon>Ascomycota</taxon>
        <taxon>Pezizomycotina</taxon>
        <taxon>Sordariomycetes</taxon>
        <taxon>Hypocreomycetidae</taxon>
        <taxon>Glomerellales</taxon>
        <taxon>Plectosphaerellaceae</taxon>
        <taxon>Verticillium</taxon>
    </lineage>
</organism>
<dbReference type="AlphaFoldDB" id="C9SSM5"/>
<gene>
    <name evidence="2" type="ORF">VDBG_07900</name>
</gene>
<feature type="region of interest" description="Disordered" evidence="1">
    <location>
        <begin position="165"/>
        <end position="193"/>
    </location>
</feature>
<feature type="compositionally biased region" description="Basic and acidic residues" evidence="1">
    <location>
        <begin position="230"/>
        <end position="241"/>
    </location>
</feature>
<dbReference type="EMBL" id="DS985224">
    <property type="protein sequence ID" value="EEY21790.1"/>
    <property type="molecule type" value="Genomic_DNA"/>
</dbReference>
<evidence type="ECO:0000313" key="3">
    <source>
        <dbReference type="Proteomes" id="UP000008698"/>
    </source>
</evidence>
<evidence type="ECO:0000256" key="1">
    <source>
        <dbReference type="SAM" id="MobiDB-lite"/>
    </source>
</evidence>
<dbReference type="HOGENOM" id="CLU_017835_0_0_1"/>
<dbReference type="GeneID" id="9529696"/>
<accession>C9SSM5</accession>
<dbReference type="Gene3D" id="3.40.50.1820">
    <property type="entry name" value="alpha/beta hydrolase"/>
    <property type="match status" value="1"/>
</dbReference>
<protein>
    <recommendedName>
        <fullName evidence="4">Alpha/beta hydrolase fold-3 domain-containing protein</fullName>
    </recommendedName>
</protein>
<name>C9SSM5_VERA1</name>
<dbReference type="eggNOG" id="ENOG502ST7S">
    <property type="taxonomic scope" value="Eukaryota"/>
</dbReference>
<dbReference type="OrthoDB" id="5396420at2759"/>
<dbReference type="STRING" id="526221.C9SSM5"/>
<dbReference type="KEGG" id="val:VDBG_07900"/>
<sequence>MSTASRCRAAPQGASPLSDLHNTSHIPSTVPLVVHLPPFAPIPGKEPHLPDFLAPFPTAVINYRWTGPSSLTSSHTEPSTQDEFKAPLHWPTPLHDVLFAYSWLLKNLRPENQARRAIYLHGTYLGATLAAALALTECHKHEATAVRGLAAYKRRLQLDHVLPDHKLNKPTTYRGKTTPVPPPRRGLGTARPAGCPARPVRCAGVAVRRVREPEPLLSDGGPRDPAVVHADGRRCGPRRQDGGAGARGVSGRFDACERGQDAEAQRAAVIAAATTSSTAKRKTTSVRKRKAKGNQFEAQAQELAGLLRRSMEKLELKERMKWDEDFDAEGEMEARVKVVDVGDGSPHELGARGDAVVREWLKQRIAL</sequence>
<dbReference type="Proteomes" id="UP000008698">
    <property type="component" value="Unassembled WGS sequence"/>
</dbReference>
<proteinExistence type="predicted"/>
<dbReference type="SUPFAM" id="SSF53474">
    <property type="entry name" value="alpha/beta-Hydrolases"/>
    <property type="match status" value="1"/>
</dbReference>
<feature type="region of interest" description="Disordered" evidence="1">
    <location>
        <begin position="1"/>
        <end position="22"/>
    </location>
</feature>
<evidence type="ECO:0008006" key="4">
    <source>
        <dbReference type="Google" id="ProtNLM"/>
    </source>
</evidence>
<dbReference type="InterPro" id="IPR029058">
    <property type="entry name" value="AB_hydrolase_fold"/>
</dbReference>
<reference evidence="3" key="1">
    <citation type="journal article" date="2011" name="PLoS Pathog.">
        <title>Comparative genomics yields insights into niche adaptation of plant vascular wilt pathogens.</title>
        <authorList>
            <person name="Klosterman S.J."/>
            <person name="Subbarao K.V."/>
            <person name="Kang S."/>
            <person name="Veronese P."/>
            <person name="Gold S.E."/>
            <person name="Thomma B.P.H.J."/>
            <person name="Chen Z."/>
            <person name="Henrissat B."/>
            <person name="Lee Y.-H."/>
            <person name="Park J."/>
            <person name="Garcia-Pedrajas M.D."/>
            <person name="Barbara D.J."/>
            <person name="Anchieta A."/>
            <person name="de Jonge R."/>
            <person name="Santhanam P."/>
            <person name="Maruthachalam K."/>
            <person name="Atallah Z."/>
            <person name="Amyotte S.G."/>
            <person name="Paz Z."/>
            <person name="Inderbitzin P."/>
            <person name="Hayes R.J."/>
            <person name="Heiman D.I."/>
            <person name="Young S."/>
            <person name="Zeng Q."/>
            <person name="Engels R."/>
            <person name="Galagan J."/>
            <person name="Cuomo C.A."/>
            <person name="Dobinson K.F."/>
            <person name="Ma L.-J."/>
        </authorList>
    </citation>
    <scope>NUCLEOTIDE SEQUENCE [LARGE SCALE GENOMIC DNA]</scope>
    <source>
        <strain evidence="3">VaMs.102 / ATCC MYA-4576 / FGSC 10136</strain>
    </source>
</reference>
<keyword evidence="3" id="KW-1185">Reference proteome</keyword>